<keyword evidence="1" id="KW-1133">Transmembrane helix</keyword>
<gene>
    <name evidence="2" type="ORF">CO145_00435</name>
</gene>
<name>A0A2M7Z5L8_9BACT</name>
<feature type="transmembrane region" description="Helical" evidence="1">
    <location>
        <begin position="7"/>
        <end position="29"/>
    </location>
</feature>
<dbReference type="Proteomes" id="UP000231034">
    <property type="component" value="Unassembled WGS sequence"/>
</dbReference>
<evidence type="ECO:0000256" key="1">
    <source>
        <dbReference type="SAM" id="Phobius"/>
    </source>
</evidence>
<reference evidence="3" key="1">
    <citation type="submission" date="2017-09" db="EMBL/GenBank/DDBJ databases">
        <title>Depth-based differentiation of microbial function through sediment-hosted aquifers and enrichment of novel symbionts in the deep terrestrial subsurface.</title>
        <authorList>
            <person name="Probst A.J."/>
            <person name="Ladd B."/>
            <person name="Jarett J.K."/>
            <person name="Geller-Mcgrath D.E."/>
            <person name="Sieber C.M.K."/>
            <person name="Emerson J.B."/>
            <person name="Anantharaman K."/>
            <person name="Thomas B.C."/>
            <person name="Malmstrom R."/>
            <person name="Stieglmeier M."/>
            <person name="Klingl A."/>
            <person name="Woyke T."/>
            <person name="Ryan C.M."/>
            <person name="Banfield J.F."/>
        </authorList>
    </citation>
    <scope>NUCLEOTIDE SEQUENCE [LARGE SCALE GENOMIC DNA]</scope>
</reference>
<keyword evidence="1" id="KW-0472">Membrane</keyword>
<dbReference type="EMBL" id="PFVR01000012">
    <property type="protein sequence ID" value="PJA84873.1"/>
    <property type="molecule type" value="Genomic_DNA"/>
</dbReference>
<evidence type="ECO:0000313" key="3">
    <source>
        <dbReference type="Proteomes" id="UP000231034"/>
    </source>
</evidence>
<organism evidence="2 3">
    <name type="scientific">Candidatus Nealsonbacteria bacterium CG_4_9_14_3_um_filter_37_13</name>
    <dbReference type="NCBI Taxonomy" id="1974695"/>
    <lineage>
        <taxon>Bacteria</taxon>
        <taxon>Candidatus Nealsoniibacteriota</taxon>
    </lineage>
</organism>
<sequence>MTQNKKIIIGILLVCLTVISGFVLCSYFQQKKMEANPVITIAKEHLQKYVHNAFPNVDFFSMVKKVEVVEGECEANHYWERWDQPPIESPSKHQCWIVKFYYYGPAEGSHLVVYIDKNTNEVIGGTQTR</sequence>
<evidence type="ECO:0000313" key="2">
    <source>
        <dbReference type="EMBL" id="PJA84873.1"/>
    </source>
</evidence>
<proteinExistence type="predicted"/>
<accession>A0A2M7Z5L8</accession>
<protein>
    <submittedName>
        <fullName evidence="2">Uncharacterized protein</fullName>
    </submittedName>
</protein>
<dbReference type="AlphaFoldDB" id="A0A2M7Z5L8"/>
<comment type="caution">
    <text evidence="2">The sequence shown here is derived from an EMBL/GenBank/DDBJ whole genome shotgun (WGS) entry which is preliminary data.</text>
</comment>
<keyword evidence="1" id="KW-0812">Transmembrane</keyword>